<reference evidence="3" key="1">
    <citation type="submission" date="2014-09" db="EMBL/GenBank/DDBJ databases">
        <authorList>
            <person name="Sharma Rahul"/>
            <person name="Thines Marco"/>
        </authorList>
    </citation>
    <scope>NUCLEOTIDE SEQUENCE [LARGE SCALE GENOMIC DNA]</scope>
</reference>
<dbReference type="GeneID" id="36395503"/>
<sequence length="581" mass="65929">MEAKATHFLTQFSRVVFQQWTQTPEHEKFWEDSTVLHAILEEAVAKLPSRKLKAHLSRNLTPLGTQLAKLLRDLHASFIQEQHSDEISSSRIPLNEIDTELELTQSAIAPSIDKQRKLAGVLALDAGIDIARHPTDTQNCTIEELAQLFAIIAARRYESLEEQEHKRGLVLRILAARVQEQFETLSKKWCRSKDADFEPVKQLRTLLERIVVQDVVAIAQDCTVQQGASIPSDGLKAPWTMFYRPKEINELKQVVYHEEVAKIYGALLALAIYYPISNESDEETSNESSEEDKQEISKQSLQSVVSQAQVTTRQVLFTAQMRERKLSQNGQWLVWVLSFLHTLAKPSTCHDKDGDETLDEEDRHALLDCLGQVYSRAFANVTLFHQAKDEKNIAEQDRALFYAVVCLRHASHFMRVESKSSYSAITTSMAHLAGVPLPASFELWLDHEQVSKPMSSLEKATQRLWKICAGQKKMINILLNSIEVTTEELLLIQESYAKFLDEIARDNLNKPKSRAKSSLPANAVTEVITDANSLFYVDNAGGEDEKKTKKSKKKRANKKKKKQIGESTDFVSMKRNRTLSK</sequence>
<dbReference type="AlphaFoldDB" id="A0A0P1A793"/>
<feature type="compositionally biased region" description="Basic residues" evidence="1">
    <location>
        <begin position="548"/>
        <end position="562"/>
    </location>
</feature>
<name>A0A0P1A793_PLAHL</name>
<dbReference type="EMBL" id="CCYD01000109">
    <property type="protein sequence ID" value="CEG36130.1"/>
    <property type="molecule type" value="Genomic_DNA"/>
</dbReference>
<feature type="region of interest" description="Disordered" evidence="1">
    <location>
        <begin position="542"/>
        <end position="581"/>
    </location>
</feature>
<protein>
    <submittedName>
        <fullName evidence="2">Uncharacterized protein</fullName>
    </submittedName>
</protein>
<dbReference type="RefSeq" id="XP_024572499.1">
    <property type="nucleotide sequence ID" value="XM_024716401.1"/>
</dbReference>
<evidence type="ECO:0000313" key="3">
    <source>
        <dbReference type="Proteomes" id="UP000054928"/>
    </source>
</evidence>
<organism evidence="2 3">
    <name type="scientific">Plasmopara halstedii</name>
    <name type="common">Downy mildew of sunflower</name>
    <dbReference type="NCBI Taxonomy" id="4781"/>
    <lineage>
        <taxon>Eukaryota</taxon>
        <taxon>Sar</taxon>
        <taxon>Stramenopiles</taxon>
        <taxon>Oomycota</taxon>
        <taxon>Peronosporomycetes</taxon>
        <taxon>Peronosporales</taxon>
        <taxon>Peronosporaceae</taxon>
        <taxon>Plasmopara</taxon>
    </lineage>
</organism>
<evidence type="ECO:0000313" key="2">
    <source>
        <dbReference type="EMBL" id="CEG36130.1"/>
    </source>
</evidence>
<dbReference type="Proteomes" id="UP000054928">
    <property type="component" value="Unassembled WGS sequence"/>
</dbReference>
<dbReference type="OrthoDB" id="165648at2759"/>
<evidence type="ECO:0000256" key="1">
    <source>
        <dbReference type="SAM" id="MobiDB-lite"/>
    </source>
</evidence>
<accession>A0A0P1A793</accession>
<proteinExistence type="predicted"/>
<keyword evidence="3" id="KW-1185">Reference proteome</keyword>
<dbReference type="OMA" id="PAREQFW"/>